<protein>
    <submittedName>
        <fullName evidence="1">Uncharacterized protein</fullName>
    </submittedName>
</protein>
<gene>
    <name evidence="1" type="ORF">ACFO60_03895</name>
</gene>
<dbReference type="Proteomes" id="UP001596004">
    <property type="component" value="Unassembled WGS sequence"/>
</dbReference>
<name>A0ABV9CAP7_9ACTN</name>
<evidence type="ECO:0000313" key="2">
    <source>
        <dbReference type="Proteomes" id="UP001596004"/>
    </source>
</evidence>
<organism evidence="1 2">
    <name type="scientific">Sphaerisporangium dianthi</name>
    <dbReference type="NCBI Taxonomy" id="1436120"/>
    <lineage>
        <taxon>Bacteria</taxon>
        <taxon>Bacillati</taxon>
        <taxon>Actinomycetota</taxon>
        <taxon>Actinomycetes</taxon>
        <taxon>Streptosporangiales</taxon>
        <taxon>Streptosporangiaceae</taxon>
        <taxon>Sphaerisporangium</taxon>
    </lineage>
</organism>
<dbReference type="EMBL" id="JBHSFP010000002">
    <property type="protein sequence ID" value="MFC4529897.1"/>
    <property type="molecule type" value="Genomic_DNA"/>
</dbReference>
<accession>A0ABV9CAP7</accession>
<comment type="caution">
    <text evidence="1">The sequence shown here is derived from an EMBL/GenBank/DDBJ whole genome shotgun (WGS) entry which is preliminary data.</text>
</comment>
<evidence type="ECO:0000313" key="1">
    <source>
        <dbReference type="EMBL" id="MFC4529897.1"/>
    </source>
</evidence>
<sequence>MALSSACGAGGNAAVCEEATKAFTDYSSKAAASAGSMETFNSATAELAAELKGLAGKTDGDLKTALTGMADSWAGFKIDTSDPAVATKMSEFTTKATEATQQLAAACS</sequence>
<keyword evidence="2" id="KW-1185">Reference proteome</keyword>
<reference evidence="2" key="1">
    <citation type="journal article" date="2019" name="Int. J. Syst. Evol. Microbiol.">
        <title>The Global Catalogue of Microorganisms (GCM) 10K type strain sequencing project: providing services to taxonomists for standard genome sequencing and annotation.</title>
        <authorList>
            <consortium name="The Broad Institute Genomics Platform"/>
            <consortium name="The Broad Institute Genome Sequencing Center for Infectious Disease"/>
            <person name="Wu L."/>
            <person name="Ma J."/>
        </authorList>
    </citation>
    <scope>NUCLEOTIDE SEQUENCE [LARGE SCALE GENOMIC DNA]</scope>
    <source>
        <strain evidence="2">CGMCC 4.7132</strain>
    </source>
</reference>
<proteinExistence type="predicted"/>
<dbReference type="RefSeq" id="WP_380836931.1">
    <property type="nucleotide sequence ID" value="NZ_JBHSFP010000002.1"/>
</dbReference>